<dbReference type="Pfam" id="PF13519">
    <property type="entry name" value="VWA_2"/>
    <property type="match status" value="1"/>
</dbReference>
<feature type="domain" description="VWFA" evidence="3">
    <location>
        <begin position="90"/>
        <end position="190"/>
    </location>
</feature>
<dbReference type="KEGG" id="cpro:CPRO_04970"/>
<keyword evidence="1" id="KW-0812">Transmembrane</keyword>
<keyword evidence="1" id="KW-0472">Membrane</keyword>
<dbReference type="SUPFAM" id="SSF53300">
    <property type="entry name" value="vWA-like"/>
    <property type="match status" value="1"/>
</dbReference>
<dbReference type="CDD" id="cd00198">
    <property type="entry name" value="vWFA"/>
    <property type="match status" value="1"/>
</dbReference>
<feature type="domain" description="Aerotolerance regulator N-terminal" evidence="2">
    <location>
        <begin position="1"/>
        <end position="78"/>
    </location>
</feature>
<dbReference type="OrthoDB" id="9780136at2"/>
<keyword evidence="6" id="KW-1185">Reference proteome</keyword>
<gene>
    <name evidence="4" type="ORF">CPRO_04970</name>
    <name evidence="5" type="ORF">SAMN02745151_01880</name>
</gene>
<dbReference type="InterPro" id="IPR011933">
    <property type="entry name" value="Double_TM_dom"/>
</dbReference>
<dbReference type="RefSeq" id="WP_066047526.1">
    <property type="nucleotide sequence ID" value="NZ_CP014223.1"/>
</dbReference>
<dbReference type="InterPro" id="IPR002035">
    <property type="entry name" value="VWF_A"/>
</dbReference>
<evidence type="ECO:0000313" key="5">
    <source>
        <dbReference type="EMBL" id="SHE80833.1"/>
    </source>
</evidence>
<dbReference type="Proteomes" id="UP000184204">
    <property type="component" value="Unassembled WGS sequence"/>
</dbReference>
<reference evidence="6" key="2">
    <citation type="submission" date="2016-01" db="EMBL/GenBank/DDBJ databases">
        <authorList>
            <person name="Poehlein A."/>
            <person name="Schlien K."/>
            <person name="Gottschalk G."/>
            <person name="Buckel W."/>
            <person name="Daniel R."/>
        </authorList>
    </citation>
    <scope>NUCLEOTIDE SEQUENCE [LARGE SCALE GENOMIC DNA]</scope>
    <source>
        <strain evidence="6">X2</strain>
    </source>
</reference>
<dbReference type="InterPro" id="IPR024163">
    <property type="entry name" value="Aerotolerance_reg_N"/>
</dbReference>
<name>A0A110A6R5_ANAPI</name>
<dbReference type="InterPro" id="IPR036465">
    <property type="entry name" value="vWFA_dom_sf"/>
</dbReference>
<dbReference type="Gene3D" id="3.40.50.410">
    <property type="entry name" value="von Willebrand factor, type A domain"/>
    <property type="match status" value="1"/>
</dbReference>
<proteinExistence type="predicted"/>
<evidence type="ECO:0000259" key="3">
    <source>
        <dbReference type="Pfam" id="PF13519"/>
    </source>
</evidence>
<feature type="transmembrane region" description="Helical" evidence="1">
    <location>
        <begin position="59"/>
        <end position="81"/>
    </location>
</feature>
<evidence type="ECO:0000259" key="2">
    <source>
        <dbReference type="Pfam" id="PF07584"/>
    </source>
</evidence>
<sequence length="598" mass="66177">MRFFTPWGLLGLLAVPAIIFMYLLKQKYKETKVPSLYLWKKAIPESKAQEPWQKLRKNILMFLQIAAAAVLAFALGSPYIMGKTQVVDYVLALDCSISMQARDVAESRFVAAKKDMLRLVDEAAPETTFSFVLLGEEPSLVLSGTQEKQEILRCIQDTQVTDGGVAWDKAKEILEAERDVLGGQIVVFTDDYGSMGDLPVEEQVYNKGGNNSALSLLSYSEQEDGLSVLTRLENWGVGGEEKTVTLYVDNAVFDTKSFLLERGESKDVTFRGVPKDANSIMVRLFPEDDLMTDNMRYVGVSSSSSERVLLVTENNMFLEKALSLIDNVELYKASPEKMTGISGYGLYIFDGCLPEKMPDDGFILLLNPPENAYVTMGEKKNITATARMLDNTGLADISTISFEVSKARALNANWGKPLIRSGGDSLAVFGEYQGKKTAVFGFDLHDSDLPLNAGFPILFYRLMEWYFPDGEGALTQHQAGETISFSLRPETEKAWVITPQGGKMVVAPPFPSLPYTQTSKTGFYSLVEEDGSGTQTTQIFGINPKTEGESDLTLKGEQKTVEGGQAKTVHAGKSMRNLLLLLLCAILIIEWRVNCREH</sequence>
<accession>A0A110A6R5</accession>
<reference evidence="5" key="4">
    <citation type="submission" date="2016-11" db="EMBL/GenBank/DDBJ databases">
        <authorList>
            <person name="Varghese N."/>
            <person name="Submissions S."/>
        </authorList>
    </citation>
    <scope>NUCLEOTIDE SEQUENCE</scope>
    <source>
        <strain evidence="5">DSM 1682</strain>
    </source>
</reference>
<organism evidence="5 7">
    <name type="scientific">Anaerotignum propionicum DSM 1682</name>
    <dbReference type="NCBI Taxonomy" id="991789"/>
    <lineage>
        <taxon>Bacteria</taxon>
        <taxon>Bacillati</taxon>
        <taxon>Bacillota</taxon>
        <taxon>Clostridia</taxon>
        <taxon>Lachnospirales</taxon>
        <taxon>Anaerotignaceae</taxon>
        <taxon>Anaerotignum</taxon>
    </lineage>
</organism>
<evidence type="ECO:0000313" key="7">
    <source>
        <dbReference type="Proteomes" id="UP000184204"/>
    </source>
</evidence>
<keyword evidence="1" id="KW-1133">Transmembrane helix</keyword>
<reference evidence="7" key="3">
    <citation type="submission" date="2016-11" db="EMBL/GenBank/DDBJ databases">
        <authorList>
            <person name="Jaros S."/>
            <person name="Januszkiewicz K."/>
            <person name="Wedrychowicz H."/>
        </authorList>
    </citation>
    <scope>NUCLEOTIDE SEQUENCE [LARGE SCALE GENOMIC DNA]</scope>
    <source>
        <strain evidence="7">DSM 1682</strain>
    </source>
</reference>
<dbReference type="PANTHER" id="PTHR37464:SF1">
    <property type="entry name" value="BLL2463 PROTEIN"/>
    <property type="match status" value="1"/>
</dbReference>
<dbReference type="NCBIfam" id="TIGR02226">
    <property type="entry name" value="two_anch"/>
    <property type="match status" value="1"/>
</dbReference>
<dbReference type="EMBL" id="CP014223">
    <property type="protein sequence ID" value="AMJ40105.1"/>
    <property type="molecule type" value="Genomic_DNA"/>
</dbReference>
<dbReference type="PANTHER" id="PTHR37464">
    <property type="entry name" value="BLL2463 PROTEIN"/>
    <property type="match status" value="1"/>
</dbReference>
<reference evidence="4 6" key="1">
    <citation type="journal article" date="2016" name="Genome Announc.">
        <title>Complete Genome Sequence of the Amino Acid-Fermenting Clostridium propionicum X2 (DSM 1682).</title>
        <authorList>
            <person name="Poehlein A."/>
            <person name="Schlien K."/>
            <person name="Chowdhury N.P."/>
            <person name="Gottschalk G."/>
            <person name="Buckel W."/>
            <person name="Daniel R."/>
        </authorList>
    </citation>
    <scope>NUCLEOTIDE SEQUENCE [LARGE SCALE GENOMIC DNA]</scope>
    <source>
        <strain evidence="4 6">X2</strain>
    </source>
</reference>
<evidence type="ECO:0000256" key="1">
    <source>
        <dbReference type="SAM" id="Phobius"/>
    </source>
</evidence>
<evidence type="ECO:0000313" key="6">
    <source>
        <dbReference type="Proteomes" id="UP000068026"/>
    </source>
</evidence>
<feature type="transmembrane region" description="Helical" evidence="1">
    <location>
        <begin position="6"/>
        <end position="24"/>
    </location>
</feature>
<dbReference type="Pfam" id="PF07584">
    <property type="entry name" value="BatA"/>
    <property type="match status" value="1"/>
</dbReference>
<evidence type="ECO:0000313" key="4">
    <source>
        <dbReference type="EMBL" id="AMJ40105.1"/>
    </source>
</evidence>
<dbReference type="AlphaFoldDB" id="A0A110A6R5"/>
<protein>
    <submittedName>
        <fullName evidence="5">N-terminal double-transmembrane domain-containing protein</fullName>
    </submittedName>
</protein>
<dbReference type="EMBL" id="FQUA01000007">
    <property type="protein sequence ID" value="SHE80833.1"/>
    <property type="molecule type" value="Genomic_DNA"/>
</dbReference>
<dbReference type="Proteomes" id="UP000068026">
    <property type="component" value="Chromosome"/>
</dbReference>